<dbReference type="GO" id="GO:0046556">
    <property type="term" value="F:alpha-L-arabinofuranosidase activity"/>
    <property type="evidence" value="ECO:0007669"/>
    <property type="project" value="UniProtKB-EC"/>
</dbReference>
<organism evidence="10 11">
    <name type="scientific">Novosphingobium mathurense</name>
    <dbReference type="NCBI Taxonomy" id="428990"/>
    <lineage>
        <taxon>Bacteria</taxon>
        <taxon>Pseudomonadati</taxon>
        <taxon>Pseudomonadota</taxon>
        <taxon>Alphaproteobacteria</taxon>
        <taxon>Sphingomonadales</taxon>
        <taxon>Sphingomonadaceae</taxon>
        <taxon>Novosphingobium</taxon>
    </lineage>
</organism>
<keyword evidence="5" id="KW-0378">Hydrolase</keyword>
<feature type="signal peptide" evidence="8">
    <location>
        <begin position="1"/>
        <end position="23"/>
    </location>
</feature>
<reference evidence="11" key="1">
    <citation type="submission" date="2017-02" db="EMBL/GenBank/DDBJ databases">
        <authorList>
            <person name="Varghese N."/>
            <person name="Submissions S."/>
        </authorList>
    </citation>
    <scope>NUCLEOTIDE SEQUENCE [LARGE SCALE GENOMIC DNA]</scope>
    <source>
        <strain evidence="11">SM117</strain>
    </source>
</reference>
<evidence type="ECO:0000256" key="4">
    <source>
        <dbReference type="ARBA" id="ARBA00012670"/>
    </source>
</evidence>
<comment type="catalytic activity">
    <reaction evidence="1">
        <text>Hydrolysis of terminal non-reducing alpha-L-arabinofuranoside residues in alpha-L-arabinosides.</text>
        <dbReference type="EC" id="3.2.1.55"/>
    </reaction>
</comment>
<dbReference type="GO" id="GO:0000272">
    <property type="term" value="P:polysaccharide catabolic process"/>
    <property type="evidence" value="ECO:0007669"/>
    <property type="project" value="TreeGrafter"/>
</dbReference>
<dbReference type="STRING" id="428990.SAMN06295987_104254"/>
<dbReference type="Proteomes" id="UP000190989">
    <property type="component" value="Unassembled WGS sequence"/>
</dbReference>
<evidence type="ECO:0000256" key="7">
    <source>
        <dbReference type="ARBA" id="ARBA00023295"/>
    </source>
</evidence>
<proteinExistence type="inferred from homology"/>
<protein>
    <recommendedName>
        <fullName evidence="4">non-reducing end alpha-L-arabinofuranosidase</fullName>
        <ecNumber evidence="4">3.2.1.55</ecNumber>
    </recommendedName>
</protein>
<keyword evidence="11" id="KW-1185">Reference proteome</keyword>
<evidence type="ECO:0000256" key="5">
    <source>
        <dbReference type="ARBA" id="ARBA00022801"/>
    </source>
</evidence>
<dbReference type="Pfam" id="PF06964">
    <property type="entry name" value="Alpha-L-AF_C"/>
    <property type="match status" value="1"/>
</dbReference>
<feature type="domain" description="Alpha-L-arabinofuranosidase C-terminal" evidence="9">
    <location>
        <begin position="333"/>
        <end position="522"/>
    </location>
</feature>
<sequence length="530" mass="58399">MYRTGWRFAATLGLMSLTQAATAGSDDDVIPIEVEADKTGATIDRNVFGQFAEHLGYGIYGGVWVGKDSKIPNVRGIRKDVVSALKAIKVPNVRWPGGCFADEYHWRDGIGPQSARRATVNANWGDSGEPNTFGTDEFMDFVSQIDSEAYVSVNVGSGTVQEAADWLAYMTAPATSAAGKERAANGHPEPYKVRYLGLGNESWSCGGAMRPEYYTDLMKRYARFVRNYRPEQMEKGAEPMQRIAVGPNGPDTAYTEQVMKTWTEHDWAWNIEGLSLHSYTTGGWPPSMSSTDFDRNAYASLIKETLGMDGMIASHSAIMDKYDPDKKVPLVVDEWGVWLEPAPGTNPGFLIQQNSLRDAIIAALNLNIFARHADRVRMTNIAQMVNVLQAMILTQDEKMLLTPTYYIYKMYVPFQDARFVPVNFDAGTYREGNVELPRVDAIAARGKDGKLWLAVTNLDPSRKATISASFDGLAIKAVSGEVLTGPKVNSINTFDNPNMVVPKPISGTVRKNSVTVDLPAKSVAVFRLDE</sequence>
<evidence type="ECO:0000313" key="10">
    <source>
        <dbReference type="EMBL" id="SLK03538.1"/>
    </source>
</evidence>
<dbReference type="InterPro" id="IPR010720">
    <property type="entry name" value="Alpha-L-AF_C"/>
</dbReference>
<evidence type="ECO:0000256" key="1">
    <source>
        <dbReference type="ARBA" id="ARBA00001462"/>
    </source>
</evidence>
<dbReference type="Gene3D" id="3.20.20.80">
    <property type="entry name" value="Glycosidases"/>
    <property type="match status" value="1"/>
</dbReference>
<dbReference type="InterPro" id="IPR017853">
    <property type="entry name" value="GH"/>
</dbReference>
<dbReference type="GO" id="GO:0046373">
    <property type="term" value="P:L-arabinose metabolic process"/>
    <property type="evidence" value="ECO:0007669"/>
    <property type="project" value="InterPro"/>
</dbReference>
<evidence type="ECO:0000256" key="8">
    <source>
        <dbReference type="SAM" id="SignalP"/>
    </source>
</evidence>
<dbReference type="SUPFAM" id="SSF51445">
    <property type="entry name" value="(Trans)glycosidases"/>
    <property type="match status" value="1"/>
</dbReference>
<dbReference type="AlphaFoldDB" id="A0A1U6I6B2"/>
<dbReference type="InterPro" id="IPR055235">
    <property type="entry name" value="ASD1_cat"/>
</dbReference>
<keyword evidence="7" id="KW-0326">Glycosidase</keyword>
<evidence type="ECO:0000259" key="9">
    <source>
        <dbReference type="SMART" id="SM00813"/>
    </source>
</evidence>
<keyword evidence="6" id="KW-0119">Carbohydrate metabolism</keyword>
<dbReference type="SMART" id="SM00813">
    <property type="entry name" value="Alpha-L-AF_C"/>
    <property type="match status" value="1"/>
</dbReference>
<comment type="similarity">
    <text evidence="2">Belongs to the glycosyl hydrolase 51 family.</text>
</comment>
<dbReference type="SUPFAM" id="SSF51011">
    <property type="entry name" value="Glycosyl hydrolase domain"/>
    <property type="match status" value="1"/>
</dbReference>
<dbReference type="InterPro" id="IPR013780">
    <property type="entry name" value="Glyco_hydro_b"/>
</dbReference>
<dbReference type="Gene3D" id="2.60.40.1180">
    <property type="entry name" value="Golgi alpha-mannosidase II"/>
    <property type="match status" value="1"/>
</dbReference>
<evidence type="ECO:0000256" key="2">
    <source>
        <dbReference type="ARBA" id="ARBA00007186"/>
    </source>
</evidence>
<dbReference type="Pfam" id="PF22848">
    <property type="entry name" value="ASD1_dom"/>
    <property type="match status" value="1"/>
</dbReference>
<evidence type="ECO:0000313" key="11">
    <source>
        <dbReference type="Proteomes" id="UP000190989"/>
    </source>
</evidence>
<comment type="subunit">
    <text evidence="3">Homohexamer; trimer of dimers.</text>
</comment>
<dbReference type="EMBL" id="FVZE01000004">
    <property type="protein sequence ID" value="SLK03538.1"/>
    <property type="molecule type" value="Genomic_DNA"/>
</dbReference>
<keyword evidence="8" id="KW-0732">Signal</keyword>
<accession>A0A1U6I6B2</accession>
<dbReference type="EC" id="3.2.1.55" evidence="4"/>
<gene>
    <name evidence="10" type="ORF">SAMN06295987_104254</name>
</gene>
<feature type="chain" id="PRO_5013115252" description="non-reducing end alpha-L-arabinofuranosidase" evidence="8">
    <location>
        <begin position="24"/>
        <end position="530"/>
    </location>
</feature>
<dbReference type="PANTHER" id="PTHR43576">
    <property type="entry name" value="ALPHA-L-ARABINOFURANOSIDASE C-RELATED"/>
    <property type="match status" value="1"/>
</dbReference>
<name>A0A1U6I6B2_9SPHN</name>
<dbReference type="PANTHER" id="PTHR43576:SF2">
    <property type="entry name" value="INTRACELLULAR EXO-ALPHA-L-ARABINOFURANOSIDASE 2"/>
    <property type="match status" value="1"/>
</dbReference>
<evidence type="ECO:0000256" key="3">
    <source>
        <dbReference type="ARBA" id="ARBA00011165"/>
    </source>
</evidence>
<evidence type="ECO:0000256" key="6">
    <source>
        <dbReference type="ARBA" id="ARBA00023277"/>
    </source>
</evidence>